<dbReference type="EMBL" id="JBBNAG010000011">
    <property type="protein sequence ID" value="KAK9094452.1"/>
    <property type="molecule type" value="Genomic_DNA"/>
</dbReference>
<accession>A0AAP0HRL5</accession>
<gene>
    <name evidence="1" type="ORF">Scep_025921</name>
</gene>
<comment type="caution">
    <text evidence="1">The sequence shown here is derived from an EMBL/GenBank/DDBJ whole genome shotgun (WGS) entry which is preliminary data.</text>
</comment>
<keyword evidence="2" id="KW-1185">Reference proteome</keyword>
<evidence type="ECO:0000313" key="1">
    <source>
        <dbReference type="EMBL" id="KAK9094452.1"/>
    </source>
</evidence>
<dbReference type="Proteomes" id="UP001419268">
    <property type="component" value="Unassembled WGS sequence"/>
</dbReference>
<organism evidence="1 2">
    <name type="scientific">Stephania cephalantha</name>
    <dbReference type="NCBI Taxonomy" id="152367"/>
    <lineage>
        <taxon>Eukaryota</taxon>
        <taxon>Viridiplantae</taxon>
        <taxon>Streptophyta</taxon>
        <taxon>Embryophyta</taxon>
        <taxon>Tracheophyta</taxon>
        <taxon>Spermatophyta</taxon>
        <taxon>Magnoliopsida</taxon>
        <taxon>Ranunculales</taxon>
        <taxon>Menispermaceae</taxon>
        <taxon>Menispermoideae</taxon>
        <taxon>Cissampelideae</taxon>
        <taxon>Stephania</taxon>
    </lineage>
</organism>
<evidence type="ECO:0008006" key="3">
    <source>
        <dbReference type="Google" id="ProtNLM"/>
    </source>
</evidence>
<dbReference type="AlphaFoldDB" id="A0AAP0HRL5"/>
<proteinExistence type="predicted"/>
<name>A0AAP0HRL5_9MAGN</name>
<reference evidence="1 2" key="1">
    <citation type="submission" date="2024-01" db="EMBL/GenBank/DDBJ databases">
        <title>Genome assemblies of Stephania.</title>
        <authorList>
            <person name="Yang L."/>
        </authorList>
    </citation>
    <scope>NUCLEOTIDE SEQUENCE [LARGE SCALE GENOMIC DNA]</scope>
    <source>
        <strain evidence="1">JXDWG</strain>
        <tissue evidence="1">Leaf</tissue>
    </source>
</reference>
<evidence type="ECO:0000313" key="2">
    <source>
        <dbReference type="Proteomes" id="UP001419268"/>
    </source>
</evidence>
<sequence length="54" mass="6635">MQDPMLHEVVNWRHELHWRLPRFNVHNGWIAIKRLPLNFWNDRAFEMIGENLGV</sequence>
<protein>
    <recommendedName>
        <fullName evidence="3">DUF4283 domain-containing protein</fullName>
    </recommendedName>
</protein>